<dbReference type="InterPro" id="IPR002213">
    <property type="entry name" value="UDP_glucos_trans"/>
</dbReference>
<evidence type="ECO:0000313" key="7">
    <source>
        <dbReference type="EMBL" id="CAI9779651.1"/>
    </source>
</evidence>
<dbReference type="PANTHER" id="PTHR48045:SF34">
    <property type="entry name" value="ISOFLAVONE 7-O-GLUCOSYLTRANSFERASE 1-LIKE"/>
    <property type="match status" value="1"/>
</dbReference>
<dbReference type="EC" id="2.4.1.-" evidence="5"/>
<evidence type="ECO:0000256" key="5">
    <source>
        <dbReference type="RuleBase" id="RU362057"/>
    </source>
</evidence>
<dbReference type="PROSITE" id="PS00375">
    <property type="entry name" value="UDPGT"/>
    <property type="match status" value="1"/>
</dbReference>
<keyword evidence="6" id="KW-0732">Signal</keyword>
<dbReference type="SUPFAM" id="SSF53756">
    <property type="entry name" value="UDP-Glycosyltransferase/glycogen phosphorylase"/>
    <property type="match status" value="1"/>
</dbReference>
<dbReference type="EMBL" id="OU503052">
    <property type="protein sequence ID" value="CAI9779651.1"/>
    <property type="molecule type" value="Genomic_DNA"/>
</dbReference>
<accession>A0AAD2E9F4</accession>
<organism evidence="7 8">
    <name type="scientific">Fraxinus pennsylvanica</name>
    <dbReference type="NCBI Taxonomy" id="56036"/>
    <lineage>
        <taxon>Eukaryota</taxon>
        <taxon>Viridiplantae</taxon>
        <taxon>Streptophyta</taxon>
        <taxon>Embryophyta</taxon>
        <taxon>Tracheophyta</taxon>
        <taxon>Spermatophyta</taxon>
        <taxon>Magnoliopsida</taxon>
        <taxon>eudicotyledons</taxon>
        <taxon>Gunneridae</taxon>
        <taxon>Pentapetalae</taxon>
        <taxon>asterids</taxon>
        <taxon>lamiids</taxon>
        <taxon>Lamiales</taxon>
        <taxon>Oleaceae</taxon>
        <taxon>Oleeae</taxon>
        <taxon>Fraxinus</taxon>
    </lineage>
</organism>
<dbReference type="Gene3D" id="3.40.50.2000">
    <property type="entry name" value="Glycogen Phosphorylase B"/>
    <property type="match status" value="2"/>
</dbReference>
<keyword evidence="8" id="KW-1185">Reference proteome</keyword>
<dbReference type="Proteomes" id="UP000834106">
    <property type="component" value="Chromosome 17"/>
</dbReference>
<evidence type="ECO:0000256" key="1">
    <source>
        <dbReference type="ARBA" id="ARBA00009995"/>
    </source>
</evidence>
<dbReference type="GO" id="GO:0008194">
    <property type="term" value="F:UDP-glycosyltransferase activity"/>
    <property type="evidence" value="ECO:0007669"/>
    <property type="project" value="InterPro"/>
</dbReference>
<keyword evidence="3 4" id="KW-0808">Transferase</keyword>
<proteinExistence type="inferred from homology"/>
<sequence length="423" mass="46350">MALHSHIGVLAFPFGAHAAILLTLGFDDIKVYDVWDGMPKGEAFTGSHLEAVQLFLSATPGNFEKVMKEAEVESGMKISCLLTDAFLWFACDLALERGIPWVPFWSPGSFSLSAHMYTDKIWSMMRSSGGAAETAEKTLAFVPGMSSVHISALPGEILSENLESPLALMIYKMVQKLPKSTAVVVNSFEELDPIITTDLKSKLHSFLNIGPSILSSPTQSSGDSGQECLLWLEKQRPASVVYISFGTVSIPQTTELAALAEALETGEFPFLFSLRDNAKKLLPEEFLERTSKFGMIVSWAPQLKVLENPSVGAFITHGGWNSVLESLSYGVPLICRPFFGDQNLNSAMAENVWKIGVRIEGGVFTKNRTIEALQYIMSNDTGKRIRENINNLKEKAQNAVKSDGSSTKNFKALLELLKNSRGV</sequence>
<dbReference type="PANTHER" id="PTHR48045">
    <property type="entry name" value="UDP-GLYCOSYLTRANSFERASE 72B1"/>
    <property type="match status" value="1"/>
</dbReference>
<dbReference type="GO" id="GO:0016138">
    <property type="term" value="P:glycoside biosynthetic process"/>
    <property type="evidence" value="ECO:0007669"/>
    <property type="project" value="UniProtKB-ARBA"/>
</dbReference>
<evidence type="ECO:0000256" key="2">
    <source>
        <dbReference type="ARBA" id="ARBA00022676"/>
    </source>
</evidence>
<evidence type="ECO:0000256" key="4">
    <source>
        <dbReference type="RuleBase" id="RU003718"/>
    </source>
</evidence>
<dbReference type="CDD" id="cd03784">
    <property type="entry name" value="GT1_Gtf-like"/>
    <property type="match status" value="1"/>
</dbReference>
<reference evidence="7" key="1">
    <citation type="submission" date="2023-05" db="EMBL/GenBank/DDBJ databases">
        <authorList>
            <person name="Huff M."/>
        </authorList>
    </citation>
    <scope>NUCLEOTIDE SEQUENCE</scope>
</reference>
<gene>
    <name evidence="7" type="ORF">FPE_LOCUS27081</name>
</gene>
<feature type="signal peptide" evidence="6">
    <location>
        <begin position="1"/>
        <end position="18"/>
    </location>
</feature>
<dbReference type="FunFam" id="3.40.50.2000:FF:000060">
    <property type="entry name" value="Glycosyltransferase"/>
    <property type="match status" value="1"/>
</dbReference>
<dbReference type="Pfam" id="PF00201">
    <property type="entry name" value="UDPGT"/>
    <property type="match status" value="1"/>
</dbReference>
<keyword evidence="2 4" id="KW-0328">Glycosyltransferase</keyword>
<evidence type="ECO:0000313" key="8">
    <source>
        <dbReference type="Proteomes" id="UP000834106"/>
    </source>
</evidence>
<comment type="similarity">
    <text evidence="1 4">Belongs to the UDP-glycosyltransferase family.</text>
</comment>
<dbReference type="AlphaFoldDB" id="A0AAD2E9F4"/>
<protein>
    <recommendedName>
        <fullName evidence="5">Glycosyltransferase</fullName>
        <ecNumber evidence="5">2.4.1.-</ecNumber>
    </recommendedName>
</protein>
<evidence type="ECO:0000256" key="6">
    <source>
        <dbReference type="SAM" id="SignalP"/>
    </source>
</evidence>
<dbReference type="InterPro" id="IPR035595">
    <property type="entry name" value="UDP_glycos_trans_CS"/>
</dbReference>
<name>A0AAD2E9F4_9LAMI</name>
<feature type="chain" id="PRO_5042294200" description="Glycosyltransferase" evidence="6">
    <location>
        <begin position="19"/>
        <end position="423"/>
    </location>
</feature>
<evidence type="ECO:0000256" key="3">
    <source>
        <dbReference type="ARBA" id="ARBA00022679"/>
    </source>
</evidence>